<sequence length="180" mass="20779">MFTNKARVLVIVVFLLLMGFFAYQHSYELVGVVLLFVILLIWGYFKEGPIILAAKYFHKKEYAKAESLLRQIANPNLLSKKRRGFYEFILGGICMQKQDFEEAEQHYELAAQYPLRTVNDHVAALVHVANISIRNGKYEKAEAYLQLAKDKEEQVTAKMKSVISQIEEVLKKHHKEDSGK</sequence>
<evidence type="ECO:0000313" key="3">
    <source>
        <dbReference type="Proteomes" id="UP000632774"/>
    </source>
</evidence>
<feature type="transmembrane region" description="Helical" evidence="1">
    <location>
        <begin position="7"/>
        <end position="23"/>
    </location>
</feature>
<comment type="caution">
    <text evidence="2">The sequence shown here is derived from an EMBL/GenBank/DDBJ whole genome shotgun (WGS) entry which is preliminary data.</text>
</comment>
<dbReference type="Proteomes" id="UP000632774">
    <property type="component" value="Unassembled WGS sequence"/>
</dbReference>
<keyword evidence="1" id="KW-0472">Membrane</keyword>
<keyword evidence="3" id="KW-1185">Reference proteome</keyword>
<protein>
    <submittedName>
        <fullName evidence="2">Tetratricopeptide repeat protein</fullName>
    </submittedName>
</protein>
<dbReference type="Gene3D" id="1.25.40.10">
    <property type="entry name" value="Tetratricopeptide repeat domain"/>
    <property type="match status" value="1"/>
</dbReference>
<name>A0ABR9XI34_9SPHI</name>
<dbReference type="RefSeq" id="WP_194106407.1">
    <property type="nucleotide sequence ID" value="NZ_JADFFM010000001.1"/>
</dbReference>
<accession>A0ABR9XI34</accession>
<organism evidence="2 3">
    <name type="scientific">Mucilaginibacter boryungensis</name>
    <dbReference type="NCBI Taxonomy" id="768480"/>
    <lineage>
        <taxon>Bacteria</taxon>
        <taxon>Pseudomonadati</taxon>
        <taxon>Bacteroidota</taxon>
        <taxon>Sphingobacteriia</taxon>
        <taxon>Sphingobacteriales</taxon>
        <taxon>Sphingobacteriaceae</taxon>
        <taxon>Mucilaginibacter</taxon>
    </lineage>
</organism>
<dbReference type="EMBL" id="JADFFM010000001">
    <property type="protein sequence ID" value="MBE9667053.1"/>
    <property type="molecule type" value="Genomic_DNA"/>
</dbReference>
<reference evidence="2 3" key="1">
    <citation type="submission" date="2020-10" db="EMBL/GenBank/DDBJ databases">
        <title>Mucilaginibacter mali sp. nov., isolated from rhizosphere soil of apple orchard.</title>
        <authorList>
            <person name="Lee J.-S."/>
            <person name="Kim H.S."/>
            <person name="Kim J.-S."/>
        </authorList>
    </citation>
    <scope>NUCLEOTIDE SEQUENCE [LARGE SCALE GENOMIC DNA]</scope>
    <source>
        <strain evidence="2 3">KCTC 23157</strain>
    </source>
</reference>
<feature type="transmembrane region" description="Helical" evidence="1">
    <location>
        <begin position="29"/>
        <end position="45"/>
    </location>
</feature>
<gene>
    <name evidence="2" type="ORF">IRJ18_11830</name>
</gene>
<dbReference type="SUPFAM" id="SSF81901">
    <property type="entry name" value="HCP-like"/>
    <property type="match status" value="1"/>
</dbReference>
<keyword evidence="1" id="KW-0812">Transmembrane</keyword>
<keyword evidence="1" id="KW-1133">Transmembrane helix</keyword>
<proteinExistence type="predicted"/>
<evidence type="ECO:0000313" key="2">
    <source>
        <dbReference type="EMBL" id="MBE9667053.1"/>
    </source>
</evidence>
<evidence type="ECO:0000256" key="1">
    <source>
        <dbReference type="SAM" id="Phobius"/>
    </source>
</evidence>
<dbReference type="InterPro" id="IPR011990">
    <property type="entry name" value="TPR-like_helical_dom_sf"/>
</dbReference>